<keyword evidence="2" id="KW-1185">Reference proteome</keyword>
<sequence>MARDQRLPKPNDDVEFTLYRAVCDGMVTLAAAAQHATTNWTITLRTLHRPDRVRLGQ</sequence>
<accession>A0ABW2XK77</accession>
<dbReference type="Proteomes" id="UP001597063">
    <property type="component" value="Unassembled WGS sequence"/>
</dbReference>
<comment type="caution">
    <text evidence="1">The sequence shown here is derived from an EMBL/GenBank/DDBJ whole genome shotgun (WGS) entry which is preliminary data.</text>
</comment>
<gene>
    <name evidence="1" type="ORF">ACFQZM_16200</name>
</gene>
<organism evidence="1 2">
    <name type="scientific">Actinomadura fibrosa</name>
    <dbReference type="NCBI Taxonomy" id="111802"/>
    <lineage>
        <taxon>Bacteria</taxon>
        <taxon>Bacillati</taxon>
        <taxon>Actinomycetota</taxon>
        <taxon>Actinomycetes</taxon>
        <taxon>Streptosporangiales</taxon>
        <taxon>Thermomonosporaceae</taxon>
        <taxon>Actinomadura</taxon>
    </lineage>
</organism>
<protein>
    <submittedName>
        <fullName evidence="1">Uncharacterized protein</fullName>
    </submittedName>
</protein>
<name>A0ABW2XK77_9ACTN</name>
<evidence type="ECO:0000313" key="1">
    <source>
        <dbReference type="EMBL" id="MFD0686045.1"/>
    </source>
</evidence>
<evidence type="ECO:0000313" key="2">
    <source>
        <dbReference type="Proteomes" id="UP001597063"/>
    </source>
</evidence>
<dbReference type="EMBL" id="JBHTGP010000007">
    <property type="protein sequence ID" value="MFD0686045.1"/>
    <property type="molecule type" value="Genomic_DNA"/>
</dbReference>
<proteinExistence type="predicted"/>
<reference evidence="2" key="1">
    <citation type="journal article" date="2019" name="Int. J. Syst. Evol. Microbiol.">
        <title>The Global Catalogue of Microorganisms (GCM) 10K type strain sequencing project: providing services to taxonomists for standard genome sequencing and annotation.</title>
        <authorList>
            <consortium name="The Broad Institute Genomics Platform"/>
            <consortium name="The Broad Institute Genome Sequencing Center for Infectious Disease"/>
            <person name="Wu L."/>
            <person name="Ma J."/>
        </authorList>
    </citation>
    <scope>NUCLEOTIDE SEQUENCE [LARGE SCALE GENOMIC DNA]</scope>
    <source>
        <strain evidence="2">JCM 9371</strain>
    </source>
</reference>
<dbReference type="RefSeq" id="WP_378322879.1">
    <property type="nucleotide sequence ID" value="NZ_JBHTGP010000007.1"/>
</dbReference>